<dbReference type="GO" id="GO:0009103">
    <property type="term" value="P:lipopolysaccharide biosynthetic process"/>
    <property type="evidence" value="ECO:0007669"/>
    <property type="project" value="TreeGrafter"/>
</dbReference>
<dbReference type="EMBL" id="SACT01000008">
    <property type="protein sequence ID" value="RVT49487.1"/>
    <property type="molecule type" value="Genomic_DNA"/>
</dbReference>
<organism evidence="4 5">
    <name type="scientific">Rubrivivax albus</name>
    <dbReference type="NCBI Taxonomy" id="2499835"/>
    <lineage>
        <taxon>Bacteria</taxon>
        <taxon>Pseudomonadati</taxon>
        <taxon>Pseudomonadota</taxon>
        <taxon>Betaproteobacteria</taxon>
        <taxon>Burkholderiales</taxon>
        <taxon>Sphaerotilaceae</taxon>
        <taxon>Rubrivivax</taxon>
    </lineage>
</organism>
<evidence type="ECO:0000259" key="2">
    <source>
        <dbReference type="Pfam" id="PF00534"/>
    </source>
</evidence>
<gene>
    <name evidence="4" type="ORF">ENE75_20675</name>
</gene>
<dbReference type="PANTHER" id="PTHR46401">
    <property type="entry name" value="GLYCOSYLTRANSFERASE WBBK-RELATED"/>
    <property type="match status" value="1"/>
</dbReference>
<comment type="caution">
    <text evidence="4">The sequence shown here is derived from an EMBL/GenBank/DDBJ whole genome shotgun (WGS) entry which is preliminary data.</text>
</comment>
<sequence length="375" mass="39944">MTAREPAPPLRPVFVNGKFCAQRTTGVQRYARHLLVALDASLAGHPDGRTWTLLVPPGAQVPTLRAVRVRTLSWAGPGGLHGWEQVALPWAARQGRLLCLSGSAPAWAARLGSVLHDAAVFDHPEAYSAPFRRWYRWLFRRLARRADPLMTISGFSRDRLSAALQVPASRFDIVPGGADHIGAVMPADLPPDLQGRRFVVAVGSANPTKNLAVLQAAWARVHAPAHVLVLAGGSHPRVFADAGTSPVGDRTLVLTSVDDALLVALYRHADALAFPSVYEGFGLPPLEAMLEGCPVLAAHAASLPEVCGDAALYVDPRDIAGIAAGLQRLVDDAALRADLRARGLARAATLTWAAAGAQLRQVLEARWQVGKGTGR</sequence>
<dbReference type="InterPro" id="IPR028098">
    <property type="entry name" value="Glyco_trans_4-like_N"/>
</dbReference>
<evidence type="ECO:0000313" key="5">
    <source>
        <dbReference type="Proteomes" id="UP000288178"/>
    </source>
</evidence>
<protein>
    <submittedName>
        <fullName evidence="4">Glycosyltransferase family 1 protein</fullName>
    </submittedName>
</protein>
<evidence type="ECO:0000313" key="4">
    <source>
        <dbReference type="EMBL" id="RVT49487.1"/>
    </source>
</evidence>
<dbReference type="CDD" id="cd03809">
    <property type="entry name" value="GT4_MtfB-like"/>
    <property type="match status" value="1"/>
</dbReference>
<dbReference type="RefSeq" id="WP_128200238.1">
    <property type="nucleotide sequence ID" value="NZ_SACT01000008.1"/>
</dbReference>
<proteinExistence type="predicted"/>
<dbReference type="Proteomes" id="UP000288178">
    <property type="component" value="Unassembled WGS sequence"/>
</dbReference>
<dbReference type="Pfam" id="PF13439">
    <property type="entry name" value="Glyco_transf_4"/>
    <property type="match status" value="1"/>
</dbReference>
<dbReference type="Gene3D" id="3.40.50.2000">
    <property type="entry name" value="Glycogen Phosphorylase B"/>
    <property type="match status" value="2"/>
</dbReference>
<accession>A0A3S2UN06</accession>
<evidence type="ECO:0000256" key="1">
    <source>
        <dbReference type="ARBA" id="ARBA00022679"/>
    </source>
</evidence>
<dbReference type="GO" id="GO:0016757">
    <property type="term" value="F:glycosyltransferase activity"/>
    <property type="evidence" value="ECO:0007669"/>
    <property type="project" value="InterPro"/>
</dbReference>
<dbReference type="PANTHER" id="PTHR46401:SF2">
    <property type="entry name" value="GLYCOSYLTRANSFERASE WBBK-RELATED"/>
    <property type="match status" value="1"/>
</dbReference>
<evidence type="ECO:0000259" key="3">
    <source>
        <dbReference type="Pfam" id="PF13439"/>
    </source>
</evidence>
<dbReference type="InterPro" id="IPR001296">
    <property type="entry name" value="Glyco_trans_1"/>
</dbReference>
<dbReference type="Pfam" id="PF00534">
    <property type="entry name" value="Glycos_transf_1"/>
    <property type="match status" value="1"/>
</dbReference>
<feature type="domain" description="Glycosyltransferase subfamily 4-like N-terminal" evidence="3">
    <location>
        <begin position="97"/>
        <end position="179"/>
    </location>
</feature>
<feature type="domain" description="Glycosyl transferase family 1" evidence="2">
    <location>
        <begin position="195"/>
        <end position="343"/>
    </location>
</feature>
<name>A0A3S2UN06_9BURK</name>
<dbReference type="SUPFAM" id="SSF53756">
    <property type="entry name" value="UDP-Glycosyltransferase/glycogen phosphorylase"/>
    <property type="match status" value="1"/>
</dbReference>
<keyword evidence="1 4" id="KW-0808">Transferase</keyword>
<reference evidence="4 5" key="1">
    <citation type="submission" date="2019-01" db="EMBL/GenBank/DDBJ databases">
        <authorList>
            <person name="Chen W.-M."/>
        </authorList>
    </citation>
    <scope>NUCLEOTIDE SEQUENCE [LARGE SCALE GENOMIC DNA]</scope>
    <source>
        <strain evidence="4 5">ICH-3</strain>
    </source>
</reference>
<dbReference type="AlphaFoldDB" id="A0A3S2UN06"/>
<keyword evidence="5" id="KW-1185">Reference proteome</keyword>
<dbReference type="OrthoDB" id="433681at2"/>